<dbReference type="OrthoDB" id="9979195at2759"/>
<gene>
    <name evidence="2" type="ORF">MSYG_0514</name>
</gene>
<dbReference type="OMA" id="MEDACHM"/>
<dbReference type="AlphaFoldDB" id="A0A1M8A1B5"/>
<protein>
    <submittedName>
        <fullName evidence="2">Uncharacterized protein</fullName>
    </submittedName>
</protein>
<proteinExistence type="predicted"/>
<evidence type="ECO:0000256" key="1">
    <source>
        <dbReference type="SAM" id="MobiDB-lite"/>
    </source>
</evidence>
<organism evidence="2 3">
    <name type="scientific">Malassezia sympodialis (strain ATCC 42132)</name>
    <name type="common">Atopic eczema-associated yeast</name>
    <dbReference type="NCBI Taxonomy" id="1230383"/>
    <lineage>
        <taxon>Eukaryota</taxon>
        <taxon>Fungi</taxon>
        <taxon>Dikarya</taxon>
        <taxon>Basidiomycota</taxon>
        <taxon>Ustilaginomycotina</taxon>
        <taxon>Malasseziomycetes</taxon>
        <taxon>Malasseziales</taxon>
        <taxon>Malasseziaceae</taxon>
        <taxon>Malassezia</taxon>
    </lineage>
</organism>
<feature type="region of interest" description="Disordered" evidence="1">
    <location>
        <begin position="426"/>
        <end position="446"/>
    </location>
</feature>
<accession>A0A1M8A1B5</accession>
<dbReference type="Proteomes" id="UP000186303">
    <property type="component" value="Chromosome 1"/>
</dbReference>
<evidence type="ECO:0000313" key="2">
    <source>
        <dbReference type="EMBL" id="SHO76179.1"/>
    </source>
</evidence>
<dbReference type="VEuPathDB" id="FungiDB:MSYG_0514"/>
<keyword evidence="3" id="KW-1185">Reference proteome</keyword>
<name>A0A1M8A1B5_MALS4</name>
<dbReference type="EMBL" id="LT671821">
    <property type="protein sequence ID" value="SHO76179.1"/>
    <property type="molecule type" value="Genomic_DNA"/>
</dbReference>
<evidence type="ECO:0000313" key="3">
    <source>
        <dbReference type="Proteomes" id="UP000186303"/>
    </source>
</evidence>
<sequence length="446" mass="48203">MAEAERFWAAAYFAPLHATLGQWHDACAAPQRFVHALHAWWPVLADGLDTAGLRTARPRCVAPWGEEAWLVQRAVLLYLCHAPYCRPGVPPDAQPFRPLVEAYATCVDPPRAIDAWQGASTPRDRAFLQAVVRALLAGAPGDVGDATPCAARGAWDVPAHIPRAPPRAAYEASRAAGLLMQNAAVPLDLVRQAWLQQFLRRMRHDLRAGQAESTERMAALALRDAPMHGLCMRPALAASLARQHAGLAAEWVLCTCRLPPTHLPPAWTREGLWEQLGEALAHDTAHVRAAGDMLVLLCASDERVSARMEDGTDAALGIAWLAQRLCVPRFLAVLATAMESAPHEDLAEFVCTWTLRLVHKGYLPLHRDARPEALGLSADSAALAALQAHADDELDMLDAVLRSAALRYARHAYAAALYQGLTHGPRGAAPPHVDPPVEGGEAGRTA</sequence>
<reference evidence="3" key="1">
    <citation type="journal article" date="2017" name="Nucleic Acids Res.">
        <title>Proteogenomics produces comprehensive and highly accurate protein-coding gene annotation in a complete genome assembly of Malassezia sympodialis.</title>
        <authorList>
            <person name="Zhu Y."/>
            <person name="Engstroem P.G."/>
            <person name="Tellgren-Roth C."/>
            <person name="Baudo C.D."/>
            <person name="Kennell J.C."/>
            <person name="Sun S."/>
            <person name="Billmyre R.B."/>
            <person name="Schroeder M.S."/>
            <person name="Andersson A."/>
            <person name="Holm T."/>
            <person name="Sigurgeirsson B."/>
            <person name="Wu G."/>
            <person name="Sankaranarayanan S.R."/>
            <person name="Siddharthan R."/>
            <person name="Sanyal K."/>
            <person name="Lundeberg J."/>
            <person name="Nystedt B."/>
            <person name="Boekhout T."/>
            <person name="Dawson T.L. Jr."/>
            <person name="Heitman J."/>
            <person name="Scheynius A."/>
            <person name="Lehtioe J."/>
        </authorList>
    </citation>
    <scope>NUCLEOTIDE SEQUENCE [LARGE SCALE GENOMIC DNA]</scope>
    <source>
        <strain evidence="3">ATCC 42132</strain>
    </source>
</reference>